<name>A0A4Y7T5C8_COPMI</name>
<dbReference type="InterPro" id="IPR036910">
    <property type="entry name" value="HMG_box_dom_sf"/>
</dbReference>
<organism evidence="2 3">
    <name type="scientific">Coprinellus micaceus</name>
    <name type="common">Glistening ink-cap mushroom</name>
    <name type="synonym">Coprinus micaceus</name>
    <dbReference type="NCBI Taxonomy" id="71717"/>
    <lineage>
        <taxon>Eukaryota</taxon>
        <taxon>Fungi</taxon>
        <taxon>Dikarya</taxon>
        <taxon>Basidiomycota</taxon>
        <taxon>Agaricomycotina</taxon>
        <taxon>Agaricomycetes</taxon>
        <taxon>Agaricomycetidae</taxon>
        <taxon>Agaricales</taxon>
        <taxon>Agaricineae</taxon>
        <taxon>Psathyrellaceae</taxon>
        <taxon>Coprinellus</taxon>
    </lineage>
</organism>
<protein>
    <submittedName>
        <fullName evidence="2">Uncharacterized protein</fullName>
    </submittedName>
</protein>
<sequence>MPNTRNILRPGPLAIPTLTPPGAGRTIYNPSRPVPLSHPRAEPPSAYALFCLTLVVSQSASGVSRDFLRTKWASLRAQEKVVYLEAAERKRDEWLADVSALPGGAILPYASLLPMKDADPMPNLHHSRALKTSGNGDVSLQGQTYGCSGGLYLVGPDNARDIWMDRAIPESINKMLWDQEIDPDVLQEMEQAYINFSACEDFDDMDPKDPSDTASIDENVSITGSETDVDDACNGDRRGNRKWSTTPSVASEEHFRMEF</sequence>
<keyword evidence="3" id="KW-1185">Reference proteome</keyword>
<evidence type="ECO:0000313" key="2">
    <source>
        <dbReference type="EMBL" id="TEB29377.1"/>
    </source>
</evidence>
<proteinExistence type="predicted"/>
<evidence type="ECO:0000313" key="3">
    <source>
        <dbReference type="Proteomes" id="UP000298030"/>
    </source>
</evidence>
<dbReference type="SUPFAM" id="SSF47095">
    <property type="entry name" value="HMG-box"/>
    <property type="match status" value="1"/>
</dbReference>
<dbReference type="EMBL" id="QPFP01000027">
    <property type="protein sequence ID" value="TEB29377.1"/>
    <property type="molecule type" value="Genomic_DNA"/>
</dbReference>
<feature type="region of interest" description="Disordered" evidence="1">
    <location>
        <begin position="205"/>
        <end position="259"/>
    </location>
</feature>
<feature type="region of interest" description="Disordered" evidence="1">
    <location>
        <begin position="1"/>
        <end position="39"/>
    </location>
</feature>
<reference evidence="2 3" key="1">
    <citation type="journal article" date="2019" name="Nat. Ecol. Evol.">
        <title>Megaphylogeny resolves global patterns of mushroom evolution.</title>
        <authorList>
            <person name="Varga T."/>
            <person name="Krizsan K."/>
            <person name="Foldi C."/>
            <person name="Dima B."/>
            <person name="Sanchez-Garcia M."/>
            <person name="Sanchez-Ramirez S."/>
            <person name="Szollosi G.J."/>
            <person name="Szarkandi J.G."/>
            <person name="Papp V."/>
            <person name="Albert L."/>
            <person name="Andreopoulos W."/>
            <person name="Angelini C."/>
            <person name="Antonin V."/>
            <person name="Barry K.W."/>
            <person name="Bougher N.L."/>
            <person name="Buchanan P."/>
            <person name="Buyck B."/>
            <person name="Bense V."/>
            <person name="Catcheside P."/>
            <person name="Chovatia M."/>
            <person name="Cooper J."/>
            <person name="Damon W."/>
            <person name="Desjardin D."/>
            <person name="Finy P."/>
            <person name="Geml J."/>
            <person name="Haridas S."/>
            <person name="Hughes K."/>
            <person name="Justo A."/>
            <person name="Karasinski D."/>
            <person name="Kautmanova I."/>
            <person name="Kiss B."/>
            <person name="Kocsube S."/>
            <person name="Kotiranta H."/>
            <person name="LaButti K.M."/>
            <person name="Lechner B.E."/>
            <person name="Liimatainen K."/>
            <person name="Lipzen A."/>
            <person name="Lukacs Z."/>
            <person name="Mihaltcheva S."/>
            <person name="Morgado L.N."/>
            <person name="Niskanen T."/>
            <person name="Noordeloos M.E."/>
            <person name="Ohm R.A."/>
            <person name="Ortiz-Santana B."/>
            <person name="Ovrebo C."/>
            <person name="Racz N."/>
            <person name="Riley R."/>
            <person name="Savchenko A."/>
            <person name="Shiryaev A."/>
            <person name="Soop K."/>
            <person name="Spirin V."/>
            <person name="Szebenyi C."/>
            <person name="Tomsovsky M."/>
            <person name="Tulloss R.E."/>
            <person name="Uehling J."/>
            <person name="Grigoriev I.V."/>
            <person name="Vagvolgyi C."/>
            <person name="Papp T."/>
            <person name="Martin F.M."/>
            <person name="Miettinen O."/>
            <person name="Hibbett D.S."/>
            <person name="Nagy L.G."/>
        </authorList>
    </citation>
    <scope>NUCLEOTIDE SEQUENCE [LARGE SCALE GENOMIC DNA]</scope>
    <source>
        <strain evidence="2 3">FP101781</strain>
    </source>
</reference>
<dbReference type="Proteomes" id="UP000298030">
    <property type="component" value="Unassembled WGS sequence"/>
</dbReference>
<comment type="caution">
    <text evidence="2">The sequence shown here is derived from an EMBL/GenBank/DDBJ whole genome shotgun (WGS) entry which is preliminary data.</text>
</comment>
<accession>A0A4Y7T5C8</accession>
<feature type="compositionally biased region" description="Polar residues" evidence="1">
    <location>
        <begin position="213"/>
        <end position="226"/>
    </location>
</feature>
<gene>
    <name evidence="2" type="ORF">FA13DRAFT_1793080</name>
</gene>
<evidence type="ECO:0000256" key="1">
    <source>
        <dbReference type="SAM" id="MobiDB-lite"/>
    </source>
</evidence>
<dbReference type="AlphaFoldDB" id="A0A4Y7T5C8"/>